<sequence length="749" mass="80836">MRDRRGAPVLLAGLVAAACSSFSSNAAHAQDAPSTASQIQEVLVTAQRTTSPESKTPVAMSVVSGDALRSAGFDTPAELAKRLPNVHLDGAADGLRITIRGVSNSDATDKGDPSAAFMLDGIYIARPQNQNGLLLDVDRIEVLRGPQGTLYGRNTTAGVVNVISHAPTRKLEAAFGADAGNYRSRKANGMLNVPVNDWLALRAAVATGRHDSYLRNGQGTGHTLGLDADIRTARLSARAALGDTASLLLRIDHSTNDYNPDGFVSDNNFFRNADRGNPVWYGAPAGERLTNGFRPRNGRPEQGWAHNRASGISAEFTWDLGPVTLSYLGAHRKFDLDFLTNYIYRVAPTATLGVRQNFTGGQRQDSHELRVATNGTGALSAQAGLYWFDERSHSNYVFRDLVPIGLTPYYAFPTDPTVAKSRAAFGQLTYRVMDRLRATAGLRYTQDEKSRVGATSFQQGPVFNPATDFQLPNAARIETDKRTWRLGLDYDLAPSTFVYGTIATGYKAGGFNDGCAAGTTLGVACPAAAAVAPGYLFYQPESLKSIEVGAKTRFWNGRASLNAAAFRYDYTNLQLSGNAIVAGAPRFITTNAGVASVRGLELDGKVQATADDRFSYGLTLLDAHYVSYTPDGIHSWNDKKLDRAPSHVLAAGYERRVRFAGHEVRGGVNARRSAAYMIGVPSKLVQYRVPAMTTVDATLAWHPDDAPWTLSAYGHNLGNRIAPATIDSFGMSVPGAPRTYGVRFDYRYQ</sequence>
<dbReference type="PROSITE" id="PS51257">
    <property type="entry name" value="PROKAR_LIPOPROTEIN"/>
    <property type="match status" value="1"/>
</dbReference>
<dbReference type="GO" id="GO:0009279">
    <property type="term" value="C:cell outer membrane"/>
    <property type="evidence" value="ECO:0007669"/>
    <property type="project" value="UniProtKB-SubCell"/>
</dbReference>
<dbReference type="Pfam" id="PF00593">
    <property type="entry name" value="TonB_dep_Rec_b-barrel"/>
    <property type="match status" value="1"/>
</dbReference>
<keyword evidence="5 11" id="KW-0812">Transmembrane</keyword>
<dbReference type="InterPro" id="IPR036942">
    <property type="entry name" value="Beta-barrel_TonB_sf"/>
</dbReference>
<proteinExistence type="inferred from homology"/>
<evidence type="ECO:0000256" key="1">
    <source>
        <dbReference type="ARBA" id="ARBA00004571"/>
    </source>
</evidence>
<evidence type="ECO:0000256" key="9">
    <source>
        <dbReference type="ARBA" id="ARBA00023136"/>
    </source>
</evidence>
<evidence type="ECO:0000313" key="16">
    <source>
        <dbReference type="EMBL" id="MUI15504.1"/>
    </source>
</evidence>
<dbReference type="PROSITE" id="PS52016">
    <property type="entry name" value="TONB_DEPENDENT_REC_3"/>
    <property type="match status" value="1"/>
</dbReference>
<feature type="signal peptide" evidence="13">
    <location>
        <begin position="1"/>
        <end position="29"/>
    </location>
</feature>
<keyword evidence="8 12" id="KW-0798">TonB box</keyword>
<evidence type="ECO:0000259" key="14">
    <source>
        <dbReference type="Pfam" id="PF00593"/>
    </source>
</evidence>
<evidence type="ECO:0000256" key="2">
    <source>
        <dbReference type="ARBA" id="ARBA00022448"/>
    </source>
</evidence>
<evidence type="ECO:0000256" key="11">
    <source>
        <dbReference type="PROSITE-ProRule" id="PRU01360"/>
    </source>
</evidence>
<keyword evidence="9 11" id="KW-0472">Membrane</keyword>
<dbReference type="InterPro" id="IPR000531">
    <property type="entry name" value="Beta-barrel_TonB"/>
</dbReference>
<dbReference type="EMBL" id="WNWM01000002">
    <property type="protein sequence ID" value="MUI15504.1"/>
    <property type="molecule type" value="Genomic_DNA"/>
</dbReference>
<dbReference type="RefSeq" id="WP_155711191.1">
    <property type="nucleotide sequence ID" value="NZ_BMWU01000022.1"/>
</dbReference>
<dbReference type="GO" id="GO:0006826">
    <property type="term" value="P:iron ion transport"/>
    <property type="evidence" value="ECO:0007669"/>
    <property type="project" value="UniProtKB-KW"/>
</dbReference>
<keyword evidence="6" id="KW-0408">Iron</keyword>
<keyword evidence="7" id="KW-0406">Ion transport</keyword>
<organism evidence="16 17">
    <name type="scientific">Pseudoduganella dura</name>
    <dbReference type="NCBI Taxonomy" id="321982"/>
    <lineage>
        <taxon>Bacteria</taxon>
        <taxon>Pseudomonadati</taxon>
        <taxon>Pseudomonadota</taxon>
        <taxon>Betaproteobacteria</taxon>
        <taxon>Burkholderiales</taxon>
        <taxon>Oxalobacteraceae</taxon>
        <taxon>Telluria group</taxon>
        <taxon>Pseudoduganella</taxon>
    </lineage>
</organism>
<dbReference type="Pfam" id="PF07715">
    <property type="entry name" value="Plug"/>
    <property type="match status" value="1"/>
</dbReference>
<feature type="domain" description="TonB-dependent receptor plug" evidence="15">
    <location>
        <begin position="54"/>
        <end position="159"/>
    </location>
</feature>
<keyword evidence="4" id="KW-0410">Iron transport</keyword>
<evidence type="ECO:0000256" key="5">
    <source>
        <dbReference type="ARBA" id="ARBA00022692"/>
    </source>
</evidence>
<keyword evidence="3 11" id="KW-1134">Transmembrane beta strand</keyword>
<name>A0A6I3XF01_9BURK</name>
<reference evidence="16 17" key="1">
    <citation type="submission" date="2019-11" db="EMBL/GenBank/DDBJ databases">
        <title>Draft Genome Sequences of Six Type Strains of the Genus Massilia.</title>
        <authorList>
            <person name="Miess H."/>
            <person name="Frediansyah A."/>
            <person name="Goeker M."/>
            <person name="Gross H."/>
        </authorList>
    </citation>
    <scope>NUCLEOTIDE SEQUENCE [LARGE SCALE GENOMIC DNA]</scope>
    <source>
        <strain evidence="16 17">DSM 17513</strain>
    </source>
</reference>
<dbReference type="InterPro" id="IPR039426">
    <property type="entry name" value="TonB-dep_rcpt-like"/>
</dbReference>
<keyword evidence="16" id="KW-0675">Receptor</keyword>
<dbReference type="Gene3D" id="2.40.170.20">
    <property type="entry name" value="TonB-dependent receptor, beta-barrel domain"/>
    <property type="match status" value="1"/>
</dbReference>
<dbReference type="PANTHER" id="PTHR32552:SF81">
    <property type="entry name" value="TONB-DEPENDENT OUTER MEMBRANE RECEPTOR"/>
    <property type="match status" value="1"/>
</dbReference>
<dbReference type="SUPFAM" id="SSF56935">
    <property type="entry name" value="Porins"/>
    <property type="match status" value="1"/>
</dbReference>
<keyword evidence="10 11" id="KW-0998">Cell outer membrane</keyword>
<dbReference type="InterPro" id="IPR012910">
    <property type="entry name" value="Plug_dom"/>
</dbReference>
<evidence type="ECO:0000313" key="17">
    <source>
        <dbReference type="Proteomes" id="UP000431684"/>
    </source>
</evidence>
<protein>
    <submittedName>
        <fullName evidence="16">TonB-dependent receptor</fullName>
    </submittedName>
</protein>
<accession>A0A6I3XF01</accession>
<evidence type="ECO:0000259" key="15">
    <source>
        <dbReference type="Pfam" id="PF07715"/>
    </source>
</evidence>
<evidence type="ECO:0000256" key="12">
    <source>
        <dbReference type="RuleBase" id="RU003357"/>
    </source>
</evidence>
<feature type="chain" id="PRO_5026271248" evidence="13">
    <location>
        <begin position="30"/>
        <end position="749"/>
    </location>
</feature>
<evidence type="ECO:0000256" key="4">
    <source>
        <dbReference type="ARBA" id="ARBA00022496"/>
    </source>
</evidence>
<evidence type="ECO:0000256" key="13">
    <source>
        <dbReference type="SAM" id="SignalP"/>
    </source>
</evidence>
<dbReference type="AlphaFoldDB" id="A0A6I3XF01"/>
<evidence type="ECO:0000256" key="8">
    <source>
        <dbReference type="ARBA" id="ARBA00023077"/>
    </source>
</evidence>
<comment type="caution">
    <text evidence="16">The sequence shown here is derived from an EMBL/GenBank/DDBJ whole genome shotgun (WGS) entry which is preliminary data.</text>
</comment>
<gene>
    <name evidence="16" type="ORF">GJV26_24050</name>
</gene>
<keyword evidence="2 11" id="KW-0813">Transport</keyword>
<feature type="domain" description="TonB-dependent receptor-like beta-barrel" evidence="14">
    <location>
        <begin position="263"/>
        <end position="717"/>
    </location>
</feature>
<comment type="similarity">
    <text evidence="11 12">Belongs to the TonB-dependent receptor family.</text>
</comment>
<comment type="subcellular location">
    <subcellularLocation>
        <location evidence="1 11">Cell outer membrane</location>
        <topology evidence="1 11">Multi-pass membrane protein</topology>
    </subcellularLocation>
</comment>
<dbReference type="PANTHER" id="PTHR32552">
    <property type="entry name" value="FERRICHROME IRON RECEPTOR-RELATED"/>
    <property type="match status" value="1"/>
</dbReference>
<keyword evidence="13" id="KW-0732">Signal</keyword>
<evidence type="ECO:0000256" key="3">
    <source>
        <dbReference type="ARBA" id="ARBA00022452"/>
    </source>
</evidence>
<evidence type="ECO:0000256" key="10">
    <source>
        <dbReference type="ARBA" id="ARBA00023237"/>
    </source>
</evidence>
<dbReference type="Proteomes" id="UP000431684">
    <property type="component" value="Unassembled WGS sequence"/>
</dbReference>
<evidence type="ECO:0000256" key="7">
    <source>
        <dbReference type="ARBA" id="ARBA00023065"/>
    </source>
</evidence>
<evidence type="ECO:0000256" key="6">
    <source>
        <dbReference type="ARBA" id="ARBA00023004"/>
    </source>
</evidence>
<dbReference type="OrthoDB" id="8538693at2"/>
<keyword evidence="17" id="KW-1185">Reference proteome</keyword>